<protein>
    <submittedName>
        <fullName evidence="3">Ribonuclease H-like domain-containing protein</fullName>
    </submittedName>
</protein>
<name>A0A699GW96_TANCI</name>
<reference evidence="3" key="1">
    <citation type="journal article" date="2019" name="Sci. Rep.">
        <title>Draft genome of Tanacetum cinerariifolium, the natural source of mosquito coil.</title>
        <authorList>
            <person name="Yamashiro T."/>
            <person name="Shiraishi A."/>
            <person name="Satake H."/>
            <person name="Nakayama K."/>
        </authorList>
    </citation>
    <scope>NUCLEOTIDE SEQUENCE</scope>
</reference>
<dbReference type="AlphaFoldDB" id="A0A699GW96"/>
<feature type="coiled-coil region" evidence="1">
    <location>
        <begin position="437"/>
        <end position="464"/>
    </location>
</feature>
<comment type="caution">
    <text evidence="3">The sequence shown here is derived from an EMBL/GenBank/DDBJ whole genome shotgun (WGS) entry which is preliminary data.</text>
</comment>
<evidence type="ECO:0000256" key="2">
    <source>
        <dbReference type="SAM" id="MobiDB-lite"/>
    </source>
</evidence>
<sequence length="928" mass="104890">MDLDSAHMMAASKVPMLKPDEFEIWRMRIEQYLQMIDYALWDVIKNGPTLPKTQVVEGVITLMPITSVEDKAQRSLEVKARSTLMMSIPNENELKFNYIKDVKQLMEAIKKRFGGNAATKKTKRNLLKQQYENFTASNSEMLDQTIDRLQKLINLDTMSMDDLYNNLKVYEPEVNGMSSSNSSTQNIDFVFSSYNNSTNGTVNTTQAVNTTLGVSTSSTQVNTANIDNLSDAVIYTFLASQPSSPQHMAMLTIRARRFLKNTERKFSMNGNETIGFDKSKVECYNFHKRGYFTREYRAPRNQENKNKESSRRSVPVEIYASSALVSCDGISYYDWSDQAEEGLTNFAFMAYFSTSSNSEVSIDSICSSFCLENAKILKEQNEQLLKDLRTSKLNAITYKTGLEYVEARLLVYKKNKSVYEEDIKVLKCEIHLREVAITELKRKLKLAQKQKDKIQLTVENFENLSKCLNKLIDRQIVDKCKTGLGYKAVPPPYTRNFMPPKPNLSFSGLKEFMNEPIVSELTVKKLVVETSEAKASADKPKVVRKNFGSPLIEDWITNSEDEVESNPKIKKKTIKPSFAKLEFVKSKEQVKSLKKTTVNKLMLLGITYYCWVDVNAVEGKGLANPTDPHHTPIIVQPSTSQPQRKQKPRKTKRKDIELPQTSGPTTNIADEAINEEMDDSLERATTIASSLEAEQDSGVNTPRSDEDRLKLKELMELCTNLQNTVLNLENTKTTQALKTDSLKRRVKKLEKKQTLRTHKLKRVYKVGLTTRVDSSDEASLGEDASKQERIIDDINVDEGITLVDETTENQGRLNDQEDAEMLFDVANDLRGEEVFVSEEVPRKEVNAATATTTTAIYDDITLAKALMEIKSEKPKANKVVIQKPEQGTTTTTLTTTAAITITVTSTRPKAKGLVIHEQDKAPTLIVYS</sequence>
<accession>A0A699GW96</accession>
<feature type="compositionally biased region" description="Polar residues" evidence="2">
    <location>
        <begin position="659"/>
        <end position="668"/>
    </location>
</feature>
<evidence type="ECO:0000256" key="1">
    <source>
        <dbReference type="SAM" id="Coils"/>
    </source>
</evidence>
<gene>
    <name evidence="3" type="ORF">Tci_224913</name>
</gene>
<feature type="compositionally biased region" description="Basic residues" evidence="2">
    <location>
        <begin position="644"/>
        <end position="653"/>
    </location>
</feature>
<organism evidence="3">
    <name type="scientific">Tanacetum cinerariifolium</name>
    <name type="common">Dalmatian daisy</name>
    <name type="synonym">Chrysanthemum cinerariifolium</name>
    <dbReference type="NCBI Taxonomy" id="118510"/>
    <lineage>
        <taxon>Eukaryota</taxon>
        <taxon>Viridiplantae</taxon>
        <taxon>Streptophyta</taxon>
        <taxon>Embryophyta</taxon>
        <taxon>Tracheophyta</taxon>
        <taxon>Spermatophyta</taxon>
        <taxon>Magnoliopsida</taxon>
        <taxon>eudicotyledons</taxon>
        <taxon>Gunneridae</taxon>
        <taxon>Pentapetalae</taxon>
        <taxon>asterids</taxon>
        <taxon>campanulids</taxon>
        <taxon>Asterales</taxon>
        <taxon>Asteraceae</taxon>
        <taxon>Asteroideae</taxon>
        <taxon>Anthemideae</taxon>
        <taxon>Anthemidinae</taxon>
        <taxon>Tanacetum</taxon>
    </lineage>
</organism>
<dbReference type="EMBL" id="BKCJ010062254">
    <property type="protein sequence ID" value="GEW52937.1"/>
    <property type="molecule type" value="Genomic_DNA"/>
</dbReference>
<feature type="coiled-coil region" evidence="1">
    <location>
        <begin position="674"/>
        <end position="731"/>
    </location>
</feature>
<evidence type="ECO:0000313" key="3">
    <source>
        <dbReference type="EMBL" id="GEW52937.1"/>
    </source>
</evidence>
<keyword evidence="1" id="KW-0175">Coiled coil</keyword>
<proteinExistence type="predicted"/>
<feature type="region of interest" description="Disordered" evidence="2">
    <location>
        <begin position="623"/>
        <end position="671"/>
    </location>
</feature>